<dbReference type="Proteomes" id="UP000075883">
    <property type="component" value="Unassembled WGS sequence"/>
</dbReference>
<feature type="region of interest" description="Disordered" evidence="1">
    <location>
        <begin position="130"/>
        <end position="154"/>
    </location>
</feature>
<sequence length="483" mass="55014">MTKFIEHLKLYDCLYDVNADIHSEESAMCWKLLSRQMRFNVLRCQRYWKQKLESYAKFLETGDTDPTPAMAEMEFVRNDVHQLLERAKQLCASTRAAEGFKFESSSNLKTDSKLIKVKREMLNQTQDDPQDMQVLLNPPPKKQARRNTVREVVSDTHNKTKIPFVRTVTSKSQHSDSSLPRLQSFTKPITTVTNEKRVPFNGVGEPQSSGVMLPKEGMTKQMVWNLPAGQRNNEVLSDNLPLNLHAFGRPVESIRDAMLTAFPQISYRGLLDPTTPAITLPWDIPTRSKPGLSRNTRINSSANSAITIVTLLLCRLLLELLLVLVLALWVTSSEVRGFRLRRPFVISEISATCVGKMFSTKILFVCFVTSASSFCFKSCCFQLTRAQVDTAFGVIFVTHRYTGHAVVTIAQELDAQHVKLLGGFVEFYKQLMQYINQSANGQLRCHVRIVDHIRVKNRNIGVFLYVQLAVKHANMRMEFLFDV</sequence>
<name>A0A182MDW6_9DIPT</name>
<evidence type="ECO:0000256" key="1">
    <source>
        <dbReference type="SAM" id="MobiDB-lite"/>
    </source>
</evidence>
<dbReference type="EMBL" id="AXCM01000671">
    <property type="status" value="NOT_ANNOTATED_CDS"/>
    <property type="molecule type" value="Genomic_DNA"/>
</dbReference>
<keyword evidence="3" id="KW-1185">Reference proteome</keyword>
<organism evidence="2 3">
    <name type="scientific">Anopheles culicifacies</name>
    <dbReference type="NCBI Taxonomy" id="139723"/>
    <lineage>
        <taxon>Eukaryota</taxon>
        <taxon>Metazoa</taxon>
        <taxon>Ecdysozoa</taxon>
        <taxon>Arthropoda</taxon>
        <taxon>Hexapoda</taxon>
        <taxon>Insecta</taxon>
        <taxon>Pterygota</taxon>
        <taxon>Neoptera</taxon>
        <taxon>Endopterygota</taxon>
        <taxon>Diptera</taxon>
        <taxon>Nematocera</taxon>
        <taxon>Culicoidea</taxon>
        <taxon>Culicidae</taxon>
        <taxon>Anophelinae</taxon>
        <taxon>Anopheles</taxon>
        <taxon>culicifacies species complex</taxon>
    </lineage>
</organism>
<reference evidence="2" key="2">
    <citation type="submission" date="2020-05" db="UniProtKB">
        <authorList>
            <consortium name="EnsemblMetazoa"/>
        </authorList>
    </citation>
    <scope>IDENTIFICATION</scope>
    <source>
        <strain evidence="2">A-37</strain>
    </source>
</reference>
<evidence type="ECO:0000313" key="3">
    <source>
        <dbReference type="Proteomes" id="UP000075883"/>
    </source>
</evidence>
<dbReference type="EnsemblMetazoa" id="ACUA015876-RA">
    <property type="protein sequence ID" value="ACUA015876-PA"/>
    <property type="gene ID" value="ACUA015876"/>
</dbReference>
<dbReference type="AlphaFoldDB" id="A0A182MDW6"/>
<proteinExistence type="predicted"/>
<evidence type="ECO:0000313" key="2">
    <source>
        <dbReference type="EnsemblMetazoa" id="ACUA015876-PA"/>
    </source>
</evidence>
<reference evidence="3" key="1">
    <citation type="submission" date="2013-09" db="EMBL/GenBank/DDBJ databases">
        <title>The Genome Sequence of Anopheles culicifacies species A.</title>
        <authorList>
            <consortium name="The Broad Institute Genomics Platform"/>
            <person name="Neafsey D.E."/>
            <person name="Besansky N."/>
            <person name="Howell P."/>
            <person name="Walton C."/>
            <person name="Young S.K."/>
            <person name="Zeng Q."/>
            <person name="Gargeya S."/>
            <person name="Fitzgerald M."/>
            <person name="Haas B."/>
            <person name="Abouelleil A."/>
            <person name="Allen A.W."/>
            <person name="Alvarado L."/>
            <person name="Arachchi H.M."/>
            <person name="Berlin A.M."/>
            <person name="Chapman S.B."/>
            <person name="Gainer-Dewar J."/>
            <person name="Goldberg J."/>
            <person name="Griggs A."/>
            <person name="Gujja S."/>
            <person name="Hansen M."/>
            <person name="Howarth C."/>
            <person name="Imamovic A."/>
            <person name="Ireland A."/>
            <person name="Larimer J."/>
            <person name="McCowan C."/>
            <person name="Murphy C."/>
            <person name="Pearson M."/>
            <person name="Poon T.W."/>
            <person name="Priest M."/>
            <person name="Roberts A."/>
            <person name="Saif S."/>
            <person name="Shea T."/>
            <person name="Sisk P."/>
            <person name="Sykes S."/>
            <person name="Wortman J."/>
            <person name="Nusbaum C."/>
            <person name="Birren B."/>
        </authorList>
    </citation>
    <scope>NUCLEOTIDE SEQUENCE [LARGE SCALE GENOMIC DNA]</scope>
    <source>
        <strain evidence="3">A-37</strain>
    </source>
</reference>
<dbReference type="VEuPathDB" id="VectorBase:ACUA015876"/>
<evidence type="ECO:0008006" key="4">
    <source>
        <dbReference type="Google" id="ProtNLM"/>
    </source>
</evidence>
<accession>A0A182MDW6</accession>
<protein>
    <recommendedName>
        <fullName evidence="4">MADF domain-containing protein</fullName>
    </recommendedName>
</protein>